<keyword evidence="1" id="KW-0472">Membrane</keyword>
<feature type="transmembrane region" description="Helical" evidence="1">
    <location>
        <begin position="138"/>
        <end position="155"/>
    </location>
</feature>
<dbReference type="EMBL" id="FRAC01000033">
    <property type="protein sequence ID" value="SHL44017.1"/>
    <property type="molecule type" value="Genomic_DNA"/>
</dbReference>
<dbReference type="PANTHER" id="PTHR37305">
    <property type="entry name" value="INTEGRAL MEMBRANE PROTEIN-RELATED"/>
    <property type="match status" value="1"/>
</dbReference>
<dbReference type="PANTHER" id="PTHR37305:SF1">
    <property type="entry name" value="MEMBRANE PROTEIN"/>
    <property type="match status" value="1"/>
</dbReference>
<name>A0A1M7AMZ8_9FIRM</name>
<evidence type="ECO:0000256" key="1">
    <source>
        <dbReference type="SAM" id="Phobius"/>
    </source>
</evidence>
<feature type="transmembrane region" description="Helical" evidence="1">
    <location>
        <begin position="202"/>
        <end position="226"/>
    </location>
</feature>
<reference evidence="2 3" key="1">
    <citation type="submission" date="2016-11" db="EMBL/GenBank/DDBJ databases">
        <authorList>
            <person name="Jaros S."/>
            <person name="Januszkiewicz K."/>
            <person name="Wedrychowicz H."/>
        </authorList>
    </citation>
    <scope>NUCLEOTIDE SEQUENCE [LARGE SCALE GENOMIC DNA]</scope>
    <source>
        <strain evidence="2 3">DSM 15929</strain>
    </source>
</reference>
<organism evidence="2 3">
    <name type="scientific">Anaerocolumna jejuensis DSM 15929</name>
    <dbReference type="NCBI Taxonomy" id="1121322"/>
    <lineage>
        <taxon>Bacteria</taxon>
        <taxon>Bacillati</taxon>
        <taxon>Bacillota</taxon>
        <taxon>Clostridia</taxon>
        <taxon>Lachnospirales</taxon>
        <taxon>Lachnospiraceae</taxon>
        <taxon>Anaerocolumna</taxon>
    </lineage>
</organism>
<keyword evidence="1" id="KW-1133">Transmembrane helix</keyword>
<gene>
    <name evidence="2" type="ORF">SAMN02745136_04903</name>
</gene>
<accession>A0A1M7AMZ8</accession>
<dbReference type="AlphaFoldDB" id="A0A1M7AMZ8"/>
<dbReference type="RefSeq" id="WP_073279827.1">
    <property type="nucleotide sequence ID" value="NZ_FRAC01000033.1"/>
</dbReference>
<keyword evidence="1" id="KW-0812">Transmembrane</keyword>
<dbReference type="STRING" id="1121322.SAMN02745136_04903"/>
<feature type="transmembrane region" description="Helical" evidence="1">
    <location>
        <begin position="49"/>
        <end position="69"/>
    </location>
</feature>
<keyword evidence="3" id="KW-1185">Reference proteome</keyword>
<evidence type="ECO:0000313" key="2">
    <source>
        <dbReference type="EMBL" id="SHL44017.1"/>
    </source>
</evidence>
<protein>
    <submittedName>
        <fullName evidence="2">ABC-2 type transport system permease protein</fullName>
    </submittedName>
</protein>
<dbReference type="Pfam" id="PF12730">
    <property type="entry name" value="ABC2_membrane_4"/>
    <property type="match status" value="1"/>
</dbReference>
<feature type="transmembrane region" description="Helical" evidence="1">
    <location>
        <begin position="96"/>
        <end position="118"/>
    </location>
</feature>
<dbReference type="OrthoDB" id="4336274at2"/>
<evidence type="ECO:0000313" key="3">
    <source>
        <dbReference type="Proteomes" id="UP000184386"/>
    </source>
</evidence>
<sequence length="232" mass="25835">MKQILSMIKIEVYKIIRGHIPIFILTFYSFLIVIHMQDKTWEAFLNNTFFLYSTVIGLMGFGILSSWVFGREYQDGTFKDILSLPISRTNLVCSKFLALELCFIATTLIAIGMTFALGSCFSLTGFDLFLAGSVVKRLFIATLYNISLSFLFPFIASIARSILAPVSISFGALITAVVFGSQPVGPYIPWSIPGIYLSNPQLINLAGKVSISVVVFIGIYGTILWWNYADQK</sequence>
<proteinExistence type="predicted"/>
<feature type="transmembrane region" description="Helical" evidence="1">
    <location>
        <begin position="20"/>
        <end position="37"/>
    </location>
</feature>
<dbReference type="Proteomes" id="UP000184386">
    <property type="component" value="Unassembled WGS sequence"/>
</dbReference>
<feature type="transmembrane region" description="Helical" evidence="1">
    <location>
        <begin position="162"/>
        <end position="182"/>
    </location>
</feature>